<evidence type="ECO:0000313" key="2">
    <source>
        <dbReference type="Proteomes" id="UP000886885"/>
    </source>
</evidence>
<name>A0A8X7Y7J3_POPTO</name>
<organism evidence="1 2">
    <name type="scientific">Populus tomentosa</name>
    <name type="common">Chinese white poplar</name>
    <dbReference type="NCBI Taxonomy" id="118781"/>
    <lineage>
        <taxon>Eukaryota</taxon>
        <taxon>Viridiplantae</taxon>
        <taxon>Streptophyta</taxon>
        <taxon>Embryophyta</taxon>
        <taxon>Tracheophyta</taxon>
        <taxon>Spermatophyta</taxon>
        <taxon>Magnoliopsida</taxon>
        <taxon>eudicotyledons</taxon>
        <taxon>Gunneridae</taxon>
        <taxon>Pentapetalae</taxon>
        <taxon>rosids</taxon>
        <taxon>fabids</taxon>
        <taxon>Malpighiales</taxon>
        <taxon>Salicaceae</taxon>
        <taxon>Saliceae</taxon>
        <taxon>Populus</taxon>
    </lineage>
</organism>
<evidence type="ECO:0000313" key="1">
    <source>
        <dbReference type="EMBL" id="KAG6744327.1"/>
    </source>
</evidence>
<sequence length="164" mass="18055">MVMLFCRALTKNGFTINSLSSIAAAGCCVVFSLEKLIFFKFPPLILLFSCAEREEGKGKEGKTLALKPKTTRKITDASTRTTAEKEPPIPKFDKLETASYWLGQIKLAESVGKHFVSVAFFRLAFDSNAEAEWKEVSRSYGILKDESNGGGESLELGKGKTTCR</sequence>
<dbReference type="Proteomes" id="UP000886885">
    <property type="component" value="Chromosome 16D"/>
</dbReference>
<dbReference type="AlphaFoldDB" id="A0A8X7Y7J3"/>
<gene>
    <name evidence="1" type="ORF">POTOM_053046</name>
</gene>
<dbReference type="PROSITE" id="PS51257">
    <property type="entry name" value="PROKAR_LIPOPROTEIN"/>
    <property type="match status" value="1"/>
</dbReference>
<keyword evidence="2" id="KW-1185">Reference proteome</keyword>
<dbReference type="PANTHER" id="PTHR34468:SF3">
    <property type="entry name" value="OS03G0288900 PROTEIN"/>
    <property type="match status" value="1"/>
</dbReference>
<dbReference type="OrthoDB" id="1918850at2759"/>
<protein>
    <submittedName>
        <fullName evidence="1">Uncharacterized protein</fullName>
    </submittedName>
</protein>
<reference evidence="1" key="1">
    <citation type="journal article" date="2020" name="bioRxiv">
        <title>Hybrid origin of Populus tomentosa Carr. identified through genome sequencing and phylogenomic analysis.</title>
        <authorList>
            <person name="An X."/>
            <person name="Gao K."/>
            <person name="Chen Z."/>
            <person name="Li J."/>
            <person name="Yang X."/>
            <person name="Yang X."/>
            <person name="Zhou J."/>
            <person name="Guo T."/>
            <person name="Zhao T."/>
            <person name="Huang S."/>
            <person name="Miao D."/>
            <person name="Khan W.U."/>
            <person name="Rao P."/>
            <person name="Ye M."/>
            <person name="Lei B."/>
            <person name="Liao W."/>
            <person name="Wang J."/>
            <person name="Ji L."/>
            <person name="Li Y."/>
            <person name="Guo B."/>
            <person name="Mustafa N.S."/>
            <person name="Li S."/>
            <person name="Yun Q."/>
            <person name="Keller S.R."/>
            <person name="Mao J."/>
            <person name="Zhang R."/>
            <person name="Strauss S.H."/>
        </authorList>
    </citation>
    <scope>NUCLEOTIDE SEQUENCE</scope>
    <source>
        <strain evidence="1">GM15</strain>
        <tissue evidence="1">Leaf</tissue>
    </source>
</reference>
<proteinExistence type="predicted"/>
<dbReference type="PANTHER" id="PTHR34468">
    <property type="entry name" value="MICROTUBULE-ASSOCIATED FUTSCH-LIKE PROTEIN"/>
    <property type="match status" value="1"/>
</dbReference>
<comment type="caution">
    <text evidence="1">The sequence shown here is derived from an EMBL/GenBank/DDBJ whole genome shotgun (WGS) entry which is preliminary data.</text>
</comment>
<accession>A0A8X7Y7J3</accession>
<dbReference type="EMBL" id="JAAWWB010000032">
    <property type="protein sequence ID" value="KAG6744327.1"/>
    <property type="molecule type" value="Genomic_DNA"/>
</dbReference>